<gene>
    <name evidence="3" type="primary">ppx15</name>
    <name evidence="3" type="ORF">HMPREF0731_2611</name>
</gene>
<feature type="domain" description="EAL" evidence="1">
    <location>
        <begin position="421"/>
        <end position="671"/>
    </location>
</feature>
<dbReference type="InterPro" id="IPR035919">
    <property type="entry name" value="EAL_sf"/>
</dbReference>
<dbReference type="Gene3D" id="3.30.70.270">
    <property type="match status" value="1"/>
</dbReference>
<dbReference type="Pfam" id="PF00563">
    <property type="entry name" value="EAL"/>
    <property type="match status" value="1"/>
</dbReference>
<dbReference type="InterPro" id="IPR052155">
    <property type="entry name" value="Biofilm_reg_signaling"/>
</dbReference>
<accession>D5RNF0</accession>
<dbReference type="NCBIfam" id="TIGR00254">
    <property type="entry name" value="GGDEF"/>
    <property type="match status" value="1"/>
</dbReference>
<organism evidence="3 4">
    <name type="scientific">Pseudoroseomonas cervicalis ATCC 49957</name>
    <dbReference type="NCBI Taxonomy" id="525371"/>
    <lineage>
        <taxon>Bacteria</taxon>
        <taxon>Pseudomonadati</taxon>
        <taxon>Pseudomonadota</taxon>
        <taxon>Alphaproteobacteria</taxon>
        <taxon>Acetobacterales</taxon>
        <taxon>Roseomonadaceae</taxon>
        <taxon>Roseomonas</taxon>
    </lineage>
</organism>
<protein>
    <submittedName>
        <fullName evidence="3">Diguanylate cyclase (GGDEF) domain protein</fullName>
        <ecNumber evidence="3">3.6.1.11</ecNumber>
    </submittedName>
</protein>
<dbReference type="SUPFAM" id="SSF141868">
    <property type="entry name" value="EAL domain-like"/>
    <property type="match status" value="1"/>
</dbReference>
<dbReference type="Gene3D" id="3.20.20.450">
    <property type="entry name" value="EAL domain"/>
    <property type="match status" value="1"/>
</dbReference>
<dbReference type="InterPro" id="IPR000160">
    <property type="entry name" value="GGDEF_dom"/>
</dbReference>
<name>D5RNF0_9PROT</name>
<dbReference type="RefSeq" id="WP_007006170.1">
    <property type="nucleotide sequence ID" value="NZ_GG770946.1"/>
</dbReference>
<dbReference type="InterPro" id="IPR035965">
    <property type="entry name" value="PAS-like_dom_sf"/>
</dbReference>
<dbReference type="PANTHER" id="PTHR44757">
    <property type="entry name" value="DIGUANYLATE CYCLASE DGCP"/>
    <property type="match status" value="1"/>
</dbReference>
<dbReference type="CDD" id="cd01948">
    <property type="entry name" value="EAL"/>
    <property type="match status" value="1"/>
</dbReference>
<dbReference type="InterPro" id="IPR000014">
    <property type="entry name" value="PAS"/>
</dbReference>
<dbReference type="SMART" id="SM00052">
    <property type="entry name" value="EAL"/>
    <property type="match status" value="1"/>
</dbReference>
<feature type="domain" description="GGDEF" evidence="2">
    <location>
        <begin position="279"/>
        <end position="412"/>
    </location>
</feature>
<proteinExistence type="predicted"/>
<dbReference type="AlphaFoldDB" id="D5RNF0"/>
<dbReference type="SUPFAM" id="SSF55073">
    <property type="entry name" value="Nucleotide cyclase"/>
    <property type="match status" value="1"/>
</dbReference>
<dbReference type="InterPro" id="IPR001633">
    <property type="entry name" value="EAL_dom"/>
</dbReference>
<evidence type="ECO:0000259" key="2">
    <source>
        <dbReference type="PROSITE" id="PS50887"/>
    </source>
</evidence>
<keyword evidence="4" id="KW-1185">Reference proteome</keyword>
<dbReference type="EC" id="3.6.1.11" evidence="3"/>
<dbReference type="InterPro" id="IPR029787">
    <property type="entry name" value="Nucleotide_cyclase"/>
</dbReference>
<dbReference type="PROSITE" id="PS50883">
    <property type="entry name" value="EAL"/>
    <property type="match status" value="1"/>
</dbReference>
<evidence type="ECO:0000313" key="4">
    <source>
        <dbReference type="Proteomes" id="UP000005324"/>
    </source>
</evidence>
<feature type="non-terminal residue" evidence="3">
    <location>
        <position position="1"/>
    </location>
</feature>
<dbReference type="SMART" id="SM00267">
    <property type="entry name" value="GGDEF"/>
    <property type="match status" value="1"/>
</dbReference>
<sequence>DVPPVPPRPAAAVLGVPDWETECPLERLRTAIWVYDIDQCRILWANPPALRLWRAGSLAELAARDLARDMSPAVARRLRQYQEDFIRLDASFTELWTLYPRGEPRSLQVSFRGLRLTDGRMAMLCETLDDFAAGAETLRSVEALVHTSVMIALYAADGQILYRNPAARAALPACGTSFGDRFVDAGQHAAFCALVEREGEGRAVARMRTARGARWHEVTLRRCHDPATGQPAWLVSEVDVSELKEAERKADFLASHDVLTGLPNRASLHPAFARLRQGGGVALMFIDLDGFKHVNDAFGHPVGDRLLVEVARRLRGLLRAEDEVLRLGGDEFLLLLRRHGQPGEVESVAERLREALSLPIETAGQRLQVTPSIGISLCPEHGTDVDELAKRADLALYEAKAAGRDGWCYFAAEMDRRARERHALEAELRAALQREEFELYYQPRLCVRSGRLRGAEALLRWNHPRLGRITPDRFIGLCEETGLIIPLGRWVLAAAARQQRAWAARGLDLSVSVNISPRQFRDPDFLPGITRLVRETGCDPRRLELEITESTLMGDDSATLELLTALRAQGFRLSIDDFGTGYSNLAYLQRYPVDSLKIDRSFLAGLESERPIAALVVAMGRLLKVTLVAEGVETQAQLDWLRAQGCEEYQGFLCSPPLPAAAMAALLQAELRTLGATPGLLRRQAS</sequence>
<dbReference type="EMBL" id="ADVL01000470">
    <property type="protein sequence ID" value="EFH11169.1"/>
    <property type="molecule type" value="Genomic_DNA"/>
</dbReference>
<comment type="caution">
    <text evidence="3">The sequence shown here is derived from an EMBL/GenBank/DDBJ whole genome shotgun (WGS) entry which is preliminary data.</text>
</comment>
<reference evidence="3 4" key="1">
    <citation type="submission" date="2010-04" db="EMBL/GenBank/DDBJ databases">
        <authorList>
            <person name="Qin X."/>
            <person name="Bachman B."/>
            <person name="Battles P."/>
            <person name="Bell A."/>
            <person name="Bess C."/>
            <person name="Bickham C."/>
            <person name="Chaboub L."/>
            <person name="Chen D."/>
            <person name="Coyle M."/>
            <person name="Deiros D.R."/>
            <person name="Dinh H."/>
            <person name="Forbes L."/>
            <person name="Fowler G."/>
            <person name="Francisco L."/>
            <person name="Fu Q."/>
            <person name="Gubbala S."/>
            <person name="Hale W."/>
            <person name="Han Y."/>
            <person name="Hemphill L."/>
            <person name="Highlander S.K."/>
            <person name="Hirani K."/>
            <person name="Hogues M."/>
            <person name="Jackson L."/>
            <person name="Jakkamsetti A."/>
            <person name="Javaid M."/>
            <person name="Jiang H."/>
            <person name="Korchina V."/>
            <person name="Kovar C."/>
            <person name="Lara F."/>
            <person name="Lee S."/>
            <person name="Mata R."/>
            <person name="Mathew T."/>
            <person name="Moen C."/>
            <person name="Morales K."/>
            <person name="Munidasa M."/>
            <person name="Nazareth L."/>
            <person name="Ngo R."/>
            <person name="Nguyen L."/>
            <person name="Okwuonu G."/>
            <person name="Ongeri F."/>
            <person name="Patil S."/>
            <person name="Petrosino J."/>
            <person name="Pham C."/>
            <person name="Pham P."/>
            <person name="Pu L.-L."/>
            <person name="Puazo M."/>
            <person name="Raj R."/>
            <person name="Reid J."/>
            <person name="Rouhana J."/>
            <person name="Saada N."/>
            <person name="Shang Y."/>
            <person name="Simmons D."/>
            <person name="Thornton R."/>
            <person name="Warren J."/>
            <person name="Weissenberger G."/>
            <person name="Zhang J."/>
            <person name="Zhang L."/>
            <person name="Zhou C."/>
            <person name="Zhu D."/>
            <person name="Muzny D."/>
            <person name="Worley K."/>
            <person name="Gibbs R."/>
        </authorList>
    </citation>
    <scope>NUCLEOTIDE SEQUENCE [LARGE SCALE GENOMIC DNA]</scope>
    <source>
        <strain evidence="3 4">ATCC 49957</strain>
    </source>
</reference>
<dbReference type="Pfam" id="PF00990">
    <property type="entry name" value="GGDEF"/>
    <property type="match status" value="1"/>
</dbReference>
<evidence type="ECO:0000313" key="3">
    <source>
        <dbReference type="EMBL" id="EFH11169.1"/>
    </source>
</evidence>
<dbReference type="Proteomes" id="UP000005324">
    <property type="component" value="Unassembled WGS sequence"/>
</dbReference>
<dbReference type="PROSITE" id="PS50887">
    <property type="entry name" value="GGDEF"/>
    <property type="match status" value="1"/>
</dbReference>
<dbReference type="SUPFAM" id="SSF55785">
    <property type="entry name" value="PYP-like sensor domain (PAS domain)"/>
    <property type="match status" value="2"/>
</dbReference>
<dbReference type="PANTHER" id="PTHR44757:SF2">
    <property type="entry name" value="BIOFILM ARCHITECTURE MAINTENANCE PROTEIN MBAA"/>
    <property type="match status" value="1"/>
</dbReference>
<dbReference type="InterPro" id="IPR043128">
    <property type="entry name" value="Rev_trsase/Diguanyl_cyclase"/>
</dbReference>
<dbReference type="CDD" id="cd01949">
    <property type="entry name" value="GGDEF"/>
    <property type="match status" value="1"/>
</dbReference>
<keyword evidence="3" id="KW-0378">Hydrolase</keyword>
<evidence type="ECO:0000259" key="1">
    <source>
        <dbReference type="PROSITE" id="PS50883"/>
    </source>
</evidence>
<dbReference type="GO" id="GO:0004309">
    <property type="term" value="F:exopolyphosphatase activity"/>
    <property type="evidence" value="ECO:0007669"/>
    <property type="project" value="UniProtKB-EC"/>
</dbReference>
<dbReference type="Pfam" id="PF13188">
    <property type="entry name" value="PAS_8"/>
    <property type="match status" value="1"/>
</dbReference>
<dbReference type="HOGENOM" id="CLU_400943_0_0_5"/>